<evidence type="ECO:0000313" key="4">
    <source>
        <dbReference type="EMBL" id="CAL5222185.1"/>
    </source>
</evidence>
<dbReference type="Proteomes" id="UP001497392">
    <property type="component" value="Unassembled WGS sequence"/>
</dbReference>
<dbReference type="InterPro" id="IPR029063">
    <property type="entry name" value="SAM-dependent_MTases_sf"/>
</dbReference>
<dbReference type="Pfam" id="PF05971">
    <property type="entry name" value="Methyltransf_10"/>
    <property type="match status" value="1"/>
</dbReference>
<sequence>MGPMEEDELKVALAENVASLKEIDEALATSPTDKDLIQVRGDLQAAGEGLLAALAAQQQSSSALTADNFVGASHPSSIAGPLADDAAPSRSATEALRPAGPLPRATGSCGPPSAEPNFLALAERYPDLAPHVRLGQQGRGVIDFTNFKAARQLNRALLADDYGVDWWVPDGHLIPPVTNRANYIHWLHSLLDLCPAQEHVRVLDIGCGANLIYPLLGAAMHGWSFVGVDITDTAIEWARKNAASNPQLEHLLEIRRVPSEDPEAGVLTPAIQEGESFTFTMCNPPFFESIEEAGQNPATAFSGTAAEMVCPGGELAFVTRMVADSLQLKGRVAWFTTMVGKKETLKRVRAMLHALGVPSVRSTQFTQGRTQRWGLAWSFRAPQHSANKQSGQAVMLPRTKHTFSLACPKGSFVIFAALQQEQLADTATAAAFTAKCHAIHQDIEQLLLSMQ</sequence>
<protein>
    <submittedName>
        <fullName evidence="4">G4513 protein</fullName>
    </submittedName>
</protein>
<evidence type="ECO:0000256" key="3">
    <source>
        <dbReference type="SAM" id="MobiDB-lite"/>
    </source>
</evidence>
<evidence type="ECO:0000313" key="5">
    <source>
        <dbReference type="Proteomes" id="UP001497392"/>
    </source>
</evidence>
<comment type="caution">
    <text evidence="4">The sequence shown here is derived from an EMBL/GenBank/DDBJ whole genome shotgun (WGS) entry which is preliminary data.</text>
</comment>
<dbReference type="Gene3D" id="3.40.50.150">
    <property type="entry name" value="Vaccinia Virus protein VP39"/>
    <property type="match status" value="1"/>
</dbReference>
<reference evidence="4 5" key="1">
    <citation type="submission" date="2024-06" db="EMBL/GenBank/DDBJ databases">
        <authorList>
            <person name="Kraege A."/>
            <person name="Thomma B."/>
        </authorList>
    </citation>
    <scope>NUCLEOTIDE SEQUENCE [LARGE SCALE GENOMIC DNA]</scope>
</reference>
<name>A0ABP1FQF9_9CHLO</name>
<keyword evidence="2" id="KW-0808">Transferase</keyword>
<evidence type="ECO:0000256" key="2">
    <source>
        <dbReference type="ARBA" id="ARBA00022679"/>
    </source>
</evidence>
<feature type="region of interest" description="Disordered" evidence="3">
    <location>
        <begin position="80"/>
        <end position="111"/>
    </location>
</feature>
<gene>
    <name evidence="4" type="primary">g4513</name>
    <name evidence="4" type="ORF">VP750_LOCUS3844</name>
</gene>
<organism evidence="4 5">
    <name type="scientific">Coccomyxa viridis</name>
    <dbReference type="NCBI Taxonomy" id="1274662"/>
    <lineage>
        <taxon>Eukaryota</taxon>
        <taxon>Viridiplantae</taxon>
        <taxon>Chlorophyta</taxon>
        <taxon>core chlorophytes</taxon>
        <taxon>Trebouxiophyceae</taxon>
        <taxon>Trebouxiophyceae incertae sedis</taxon>
        <taxon>Coccomyxaceae</taxon>
        <taxon>Coccomyxa</taxon>
    </lineage>
</organism>
<accession>A0ABP1FQF9</accession>
<keyword evidence="1" id="KW-0489">Methyltransferase</keyword>
<keyword evidence="5" id="KW-1185">Reference proteome</keyword>
<dbReference type="EMBL" id="CAXHTA020000006">
    <property type="protein sequence ID" value="CAL5222185.1"/>
    <property type="molecule type" value="Genomic_DNA"/>
</dbReference>
<evidence type="ECO:0000256" key="1">
    <source>
        <dbReference type="ARBA" id="ARBA00022603"/>
    </source>
</evidence>
<proteinExistence type="predicted"/>
<dbReference type="InterPro" id="IPR010286">
    <property type="entry name" value="METTL16/RlmF"/>
</dbReference>
<dbReference type="SUPFAM" id="SSF53335">
    <property type="entry name" value="S-adenosyl-L-methionine-dependent methyltransferases"/>
    <property type="match status" value="1"/>
</dbReference>
<dbReference type="PANTHER" id="PTHR13393">
    <property type="entry name" value="SAM-DEPENDENT METHYLTRANSFERASE"/>
    <property type="match status" value="1"/>
</dbReference>
<dbReference type="PANTHER" id="PTHR13393:SF0">
    <property type="entry name" value="RNA N6-ADENOSINE-METHYLTRANSFERASE METTL16"/>
    <property type="match status" value="1"/>
</dbReference>
<dbReference type="CDD" id="cd02440">
    <property type="entry name" value="AdoMet_MTases"/>
    <property type="match status" value="1"/>
</dbReference>